<dbReference type="EMBL" id="MFJA01000074">
    <property type="protein sequence ID" value="OGG02132.1"/>
    <property type="molecule type" value="Genomic_DNA"/>
</dbReference>
<dbReference type="STRING" id="1798371.A2W14_02700"/>
<organism evidence="1 2">
    <name type="scientific">Candidatus Gottesmanbacteria bacterium RBG_16_37_8</name>
    <dbReference type="NCBI Taxonomy" id="1798371"/>
    <lineage>
        <taxon>Bacteria</taxon>
        <taxon>Candidatus Gottesmaniibacteriota</taxon>
    </lineage>
</organism>
<gene>
    <name evidence="1" type="ORF">A2W14_02700</name>
</gene>
<comment type="caution">
    <text evidence="1">The sequence shown here is derived from an EMBL/GenBank/DDBJ whole genome shotgun (WGS) entry which is preliminary data.</text>
</comment>
<protein>
    <recommendedName>
        <fullName evidence="3">Dockerin domain-containing protein</fullName>
    </recommendedName>
</protein>
<evidence type="ECO:0008006" key="3">
    <source>
        <dbReference type="Google" id="ProtNLM"/>
    </source>
</evidence>
<reference evidence="1 2" key="1">
    <citation type="journal article" date="2016" name="Nat. Commun.">
        <title>Thousands of microbial genomes shed light on interconnected biogeochemical processes in an aquifer system.</title>
        <authorList>
            <person name="Anantharaman K."/>
            <person name="Brown C.T."/>
            <person name="Hug L.A."/>
            <person name="Sharon I."/>
            <person name="Castelle C.J."/>
            <person name="Probst A.J."/>
            <person name="Thomas B.C."/>
            <person name="Singh A."/>
            <person name="Wilkins M.J."/>
            <person name="Karaoz U."/>
            <person name="Brodie E.L."/>
            <person name="Williams K.H."/>
            <person name="Hubbard S.S."/>
            <person name="Banfield J.F."/>
        </authorList>
    </citation>
    <scope>NUCLEOTIDE SEQUENCE [LARGE SCALE GENOMIC DNA]</scope>
</reference>
<sequence>MIPRVSNTPPVSVTPANCTGNPADASCYFVWVQEYTGIRTTRITDFNHDGNIDLIDYEIWRRANL</sequence>
<dbReference type="InterPro" id="IPR018247">
    <property type="entry name" value="EF_Hand_1_Ca_BS"/>
</dbReference>
<name>A0A1F5YQG4_9BACT</name>
<evidence type="ECO:0000313" key="2">
    <source>
        <dbReference type="Proteomes" id="UP000176665"/>
    </source>
</evidence>
<accession>A0A1F5YQG4</accession>
<dbReference type="PROSITE" id="PS00018">
    <property type="entry name" value="EF_HAND_1"/>
    <property type="match status" value="1"/>
</dbReference>
<dbReference type="Proteomes" id="UP000176665">
    <property type="component" value="Unassembled WGS sequence"/>
</dbReference>
<evidence type="ECO:0000313" key="1">
    <source>
        <dbReference type="EMBL" id="OGG02132.1"/>
    </source>
</evidence>
<dbReference type="AlphaFoldDB" id="A0A1F5YQG4"/>
<proteinExistence type="predicted"/>